<accession>A0A0B5IJP7</accession>
<keyword evidence="2" id="KW-1133">Transmembrane helix</keyword>
<keyword evidence="4" id="KW-1185">Reference proteome</keyword>
<dbReference type="STRING" id="362257.SVTN_20620"/>
<dbReference type="Pfam" id="PF10724">
    <property type="entry name" value="DUF2516"/>
    <property type="match status" value="1"/>
</dbReference>
<dbReference type="AlphaFoldDB" id="A0A0B5IJP7"/>
<dbReference type="InterPro" id="IPR019662">
    <property type="entry name" value="DUF2516"/>
</dbReference>
<organism evidence="3 4">
    <name type="scientific">Streptomyces vietnamensis</name>
    <dbReference type="NCBI Taxonomy" id="362257"/>
    <lineage>
        <taxon>Bacteria</taxon>
        <taxon>Bacillati</taxon>
        <taxon>Actinomycetota</taxon>
        <taxon>Actinomycetes</taxon>
        <taxon>Kitasatosporales</taxon>
        <taxon>Streptomycetaceae</taxon>
        <taxon>Streptomyces</taxon>
    </lineage>
</organism>
<dbReference type="EMBL" id="CP010407">
    <property type="protein sequence ID" value="AJF69878.1"/>
    <property type="molecule type" value="Genomic_DNA"/>
</dbReference>
<feature type="region of interest" description="Disordered" evidence="1">
    <location>
        <begin position="90"/>
        <end position="117"/>
    </location>
</feature>
<protein>
    <submittedName>
        <fullName evidence="3">Membrane protein</fullName>
    </submittedName>
</protein>
<gene>
    <name evidence="3" type="ORF">SVTN_20620</name>
</gene>
<feature type="compositionally biased region" description="Gly residues" evidence="1">
    <location>
        <begin position="92"/>
        <end position="105"/>
    </location>
</feature>
<sequence>MLRAGFDSLLSLVMFLVFTGFAVAAFAFAAIAREDAYRAADKQTKKFWLIILGVNLALALLLPSSMFFLQIAGLIAAIVFMVDVRPALAQVSGGGRGGRRGGGSSSDGPYGPYNGGR</sequence>
<keyword evidence="2" id="KW-0812">Transmembrane</keyword>
<dbReference type="KEGG" id="svt:SVTN_20620"/>
<name>A0A0B5IJP7_9ACTN</name>
<dbReference type="RefSeq" id="WP_041134091.1">
    <property type="nucleotide sequence ID" value="NZ_CP010407.1"/>
</dbReference>
<evidence type="ECO:0000313" key="3">
    <source>
        <dbReference type="EMBL" id="AJF69878.1"/>
    </source>
</evidence>
<feature type="compositionally biased region" description="Low complexity" evidence="1">
    <location>
        <begin position="106"/>
        <end position="117"/>
    </location>
</feature>
<feature type="transmembrane region" description="Helical" evidence="2">
    <location>
        <begin position="44"/>
        <end position="61"/>
    </location>
</feature>
<dbReference type="HOGENOM" id="CLU_135072_0_0_11"/>
<evidence type="ECO:0000313" key="4">
    <source>
        <dbReference type="Proteomes" id="UP000031774"/>
    </source>
</evidence>
<proteinExistence type="predicted"/>
<keyword evidence="2" id="KW-0472">Membrane</keyword>
<dbReference type="Proteomes" id="UP000031774">
    <property type="component" value="Chromosome"/>
</dbReference>
<feature type="transmembrane region" description="Helical" evidence="2">
    <location>
        <begin position="12"/>
        <end position="32"/>
    </location>
</feature>
<evidence type="ECO:0000256" key="2">
    <source>
        <dbReference type="SAM" id="Phobius"/>
    </source>
</evidence>
<reference evidence="3 4" key="1">
    <citation type="submission" date="2014-12" db="EMBL/GenBank/DDBJ databases">
        <title>Complete genome sequence of Streptomyces vietnamensis strain GIMV4.0001, a genetic manipulable producer of the benzoisochromanequinone antibiotic granaticin.</title>
        <authorList>
            <person name="Deng M.R."/>
            <person name="Guo J."/>
            <person name="Ma L.Y."/>
            <person name="Feng G.D."/>
            <person name="Mo C.Y."/>
            <person name="Zhu H.H."/>
        </authorList>
    </citation>
    <scope>NUCLEOTIDE SEQUENCE [LARGE SCALE GENOMIC DNA]</scope>
    <source>
        <strain evidence="4">GIMV4.0001</strain>
    </source>
</reference>
<evidence type="ECO:0000256" key="1">
    <source>
        <dbReference type="SAM" id="MobiDB-lite"/>
    </source>
</evidence>